<proteinExistence type="predicted"/>
<dbReference type="Proteomes" id="UP000032336">
    <property type="component" value="Unassembled WGS sequence"/>
</dbReference>
<dbReference type="InterPro" id="IPR036465">
    <property type="entry name" value="vWFA_dom_sf"/>
</dbReference>
<dbReference type="Gene3D" id="3.40.50.410">
    <property type="entry name" value="von Willebrand factor, type A domain"/>
    <property type="match status" value="1"/>
</dbReference>
<sequence>MTRRFRYHDYDSSLEEADESESILDALVDSLSYHGNVSEALRELLSRGLGDTPGLAELLERLRQRRDELLARYDPNGLVTQLNQELDAVINQERETRSRALQATGEEEHLLADLELDALPAGLGERIRELSQYQFLDQTAKERFDDLVESLRSSMLRDQVNRLRSSLASADPETTAQMMNELSELIERFNSGEDVEADFNQFKQRYPGIAGEDENFEDFMARIVESARLTQSLLNSMDEATRAELMDLMSSIAESPELSQAMSRLGSALASSASFDPTGFGFHGDTPLGLGELEGVMQTLGQLDELEAALKQSSSPERLSELDNAQLKELLGQDASAAINRLKQLTDKLSEAGLINRDGGKLELTGDAINKLGDIVLHRLFPAGQARLLGNHESRNLGNLGTDLSGETKAYEFGDPFRLALRETLHNALARQGGGTPLHLVPDDFVVELTEDRTRAATMLALDLSLSMPLNDTFLPAKQVALALSSLIHSRYPRDYLGYVVFSEVAREVDLATLPSAQWDYVYGTNIEHALLLCRTRLRHQPGYRQILLVTDGEPTAHIDPESHEVFFSYPPSQETIRRTLAEVMRCTQEKITINLFVLNPDSGLRGFVNEVLAINHGEAFYSSGSALGSTLVQEYVHDRINRTRR</sequence>
<dbReference type="SUPFAM" id="SSF53300">
    <property type="entry name" value="vWA-like"/>
    <property type="match status" value="1"/>
</dbReference>
<organism evidence="1 2">
    <name type="scientific">Ferrimicrobium acidiphilum DSM 19497</name>
    <dbReference type="NCBI Taxonomy" id="1121877"/>
    <lineage>
        <taxon>Bacteria</taxon>
        <taxon>Bacillati</taxon>
        <taxon>Actinomycetota</taxon>
        <taxon>Acidimicrobiia</taxon>
        <taxon>Acidimicrobiales</taxon>
        <taxon>Acidimicrobiaceae</taxon>
        <taxon>Ferrimicrobium</taxon>
    </lineage>
</organism>
<dbReference type="eggNOG" id="COG4867">
    <property type="taxonomic scope" value="Bacteria"/>
</dbReference>
<reference evidence="1 2" key="1">
    <citation type="submission" date="2015-01" db="EMBL/GenBank/DDBJ databases">
        <title>Draft genome of the acidophilic iron oxidizer Ferrimicrobium acidiphilum strain T23.</title>
        <authorList>
            <person name="Poehlein A."/>
            <person name="Eisen S."/>
            <person name="Schloemann M."/>
            <person name="Johnson B.D."/>
            <person name="Daniel R."/>
            <person name="Muehling M."/>
        </authorList>
    </citation>
    <scope>NUCLEOTIDE SEQUENCE [LARGE SCALE GENOMIC DNA]</scope>
    <source>
        <strain evidence="1 2">T23</strain>
    </source>
</reference>
<dbReference type="AlphaFoldDB" id="A0A0D8FTX2"/>
<evidence type="ECO:0008006" key="3">
    <source>
        <dbReference type="Google" id="ProtNLM"/>
    </source>
</evidence>
<dbReference type="STRING" id="1121877.FEAC_18880"/>
<accession>A0A0D8FTX2</accession>
<dbReference type="RefSeq" id="WP_035389788.1">
    <property type="nucleotide sequence ID" value="NZ_JXUW01000017.1"/>
</dbReference>
<dbReference type="PATRIC" id="fig|1121877.4.peg.2097"/>
<evidence type="ECO:0000313" key="2">
    <source>
        <dbReference type="Proteomes" id="UP000032336"/>
    </source>
</evidence>
<dbReference type="CDD" id="cd00198">
    <property type="entry name" value="vWFA"/>
    <property type="match status" value="1"/>
</dbReference>
<dbReference type="OrthoDB" id="9766126at2"/>
<dbReference type="EMBL" id="JXUW01000017">
    <property type="protein sequence ID" value="KJE76404.1"/>
    <property type="molecule type" value="Genomic_DNA"/>
</dbReference>
<keyword evidence="2" id="KW-1185">Reference proteome</keyword>
<evidence type="ECO:0000313" key="1">
    <source>
        <dbReference type="EMBL" id="KJE76404.1"/>
    </source>
</evidence>
<comment type="caution">
    <text evidence="1">The sequence shown here is derived from an EMBL/GenBank/DDBJ whole genome shotgun (WGS) entry which is preliminary data.</text>
</comment>
<dbReference type="GeneID" id="78373024"/>
<name>A0A0D8FTX2_9ACTN</name>
<protein>
    <recommendedName>
        <fullName evidence="3">VWFA domain-containing protein</fullName>
    </recommendedName>
</protein>
<gene>
    <name evidence="1" type="ORF">FEAC_18880</name>
</gene>